<reference evidence="1" key="2">
    <citation type="submission" date="2023-02" db="EMBL/GenBank/DDBJ databases">
        <authorList>
            <person name="Swenson N.G."/>
            <person name="Wegrzyn J.L."/>
            <person name="Mcevoy S.L."/>
        </authorList>
    </citation>
    <scope>NUCLEOTIDE SEQUENCE</scope>
    <source>
        <strain evidence="1">91603</strain>
        <tissue evidence="1">Leaf</tissue>
    </source>
</reference>
<reference evidence="1" key="1">
    <citation type="journal article" date="2022" name="Plant J.">
        <title>Strategies of tolerance reflected in two North American maple genomes.</title>
        <authorList>
            <person name="McEvoy S.L."/>
            <person name="Sezen U.U."/>
            <person name="Trouern-Trend A."/>
            <person name="McMahon S.M."/>
            <person name="Schaberg P.G."/>
            <person name="Yang J."/>
            <person name="Wegrzyn J.L."/>
            <person name="Swenson N.G."/>
        </authorList>
    </citation>
    <scope>NUCLEOTIDE SEQUENCE</scope>
    <source>
        <strain evidence="1">91603</strain>
    </source>
</reference>
<dbReference type="AlphaFoldDB" id="A0AAD5JD72"/>
<evidence type="ECO:0000313" key="2">
    <source>
        <dbReference type="Proteomes" id="UP001064489"/>
    </source>
</evidence>
<comment type="caution">
    <text evidence="1">The sequence shown here is derived from an EMBL/GenBank/DDBJ whole genome shotgun (WGS) entry which is preliminary data.</text>
</comment>
<dbReference type="EMBL" id="JAJSOW010000003">
    <property type="protein sequence ID" value="KAI9194672.1"/>
    <property type="molecule type" value="Genomic_DNA"/>
</dbReference>
<evidence type="ECO:0000313" key="1">
    <source>
        <dbReference type="EMBL" id="KAI9194672.1"/>
    </source>
</evidence>
<sequence length="210" mass="23052">MVKVVGPTSSGILDLSPILNTGGLISSHSNKSGLGLDYETQFKGTGIKVDLTMDQTSNDKLDHDNNPIIGDSDLEIDVLNVDYEEKISRIVTPVKESKKSKGRKKCYSSKCYSMRTRNSKVGDSKSGQEKVTIEEEATFSTWNLEEELAKVIEKGVALRVSFNFKNEEEVSSGNMVSGMQDGISEQWNLDIEVAKIIETGKALGFDFSGK</sequence>
<accession>A0AAD5JD72</accession>
<name>A0AAD5JD72_ACENE</name>
<keyword evidence="2" id="KW-1185">Reference proteome</keyword>
<gene>
    <name evidence="1" type="ORF">LWI28_008089</name>
</gene>
<proteinExistence type="predicted"/>
<dbReference type="Proteomes" id="UP001064489">
    <property type="component" value="Chromosome 1"/>
</dbReference>
<organism evidence="1 2">
    <name type="scientific">Acer negundo</name>
    <name type="common">Box elder</name>
    <dbReference type="NCBI Taxonomy" id="4023"/>
    <lineage>
        <taxon>Eukaryota</taxon>
        <taxon>Viridiplantae</taxon>
        <taxon>Streptophyta</taxon>
        <taxon>Embryophyta</taxon>
        <taxon>Tracheophyta</taxon>
        <taxon>Spermatophyta</taxon>
        <taxon>Magnoliopsida</taxon>
        <taxon>eudicotyledons</taxon>
        <taxon>Gunneridae</taxon>
        <taxon>Pentapetalae</taxon>
        <taxon>rosids</taxon>
        <taxon>malvids</taxon>
        <taxon>Sapindales</taxon>
        <taxon>Sapindaceae</taxon>
        <taxon>Hippocastanoideae</taxon>
        <taxon>Acereae</taxon>
        <taxon>Acer</taxon>
    </lineage>
</organism>
<protein>
    <submittedName>
        <fullName evidence="1">Uncharacterized protein</fullName>
    </submittedName>
</protein>